<feature type="region of interest" description="Disordered" evidence="1">
    <location>
        <begin position="94"/>
        <end position="127"/>
    </location>
</feature>
<evidence type="ECO:0000313" key="2">
    <source>
        <dbReference type="EMBL" id="MZJ39950.1"/>
    </source>
</evidence>
<dbReference type="Proteomes" id="UP000469380">
    <property type="component" value="Unassembled WGS sequence"/>
</dbReference>
<dbReference type="EMBL" id="WWSR01000015">
    <property type="protein sequence ID" value="MZJ39950.1"/>
    <property type="molecule type" value="Genomic_DNA"/>
</dbReference>
<reference evidence="2 3" key="1">
    <citation type="journal article" date="2019" name="Nat. Med.">
        <title>A library of human gut bacterial isolates paired with longitudinal multiomics data enables mechanistic microbiome research.</title>
        <authorList>
            <person name="Poyet M."/>
            <person name="Groussin M."/>
            <person name="Gibbons S.M."/>
            <person name="Avila-Pacheco J."/>
            <person name="Jiang X."/>
            <person name="Kearney S.M."/>
            <person name="Perrotta A.R."/>
            <person name="Berdy B."/>
            <person name="Zhao S."/>
            <person name="Lieberman T.D."/>
            <person name="Swanson P.K."/>
            <person name="Smith M."/>
            <person name="Roesemann S."/>
            <person name="Alexander J.E."/>
            <person name="Rich S.A."/>
            <person name="Livny J."/>
            <person name="Vlamakis H."/>
            <person name="Clish C."/>
            <person name="Bullock K."/>
            <person name="Deik A."/>
            <person name="Scott J."/>
            <person name="Pierce K.A."/>
            <person name="Xavier R.J."/>
            <person name="Alm E.J."/>
        </authorList>
    </citation>
    <scope>NUCLEOTIDE SEQUENCE [LARGE SCALE GENOMIC DNA]</scope>
    <source>
        <strain evidence="2 3">BIOML-A20</strain>
    </source>
</reference>
<accession>A0A6N9JKD2</accession>
<evidence type="ECO:0000256" key="1">
    <source>
        <dbReference type="SAM" id="MobiDB-lite"/>
    </source>
</evidence>
<proteinExistence type="predicted"/>
<protein>
    <submittedName>
        <fullName evidence="2">Uncharacterized protein</fullName>
    </submittedName>
</protein>
<evidence type="ECO:0000313" key="3">
    <source>
        <dbReference type="Proteomes" id="UP000469380"/>
    </source>
</evidence>
<sequence length="127" mass="14578">MGEEGGEQETVRPWSTREIRYLREHAGDGAREIAKALGRSTDAVKWQARRCGISLRQRWMCPKCGRTTFKPLNRANGWCAECTKEGHVADLREQASAMREEAARAKRNDRERQRCYSAKSRAKKVPK</sequence>
<name>A0A6N9JKD2_9ACTN</name>
<feature type="compositionally biased region" description="Basic and acidic residues" evidence="1">
    <location>
        <begin position="94"/>
        <end position="114"/>
    </location>
</feature>
<organism evidence="2 3">
    <name type="scientific">Collinsella aerofaciens</name>
    <dbReference type="NCBI Taxonomy" id="74426"/>
    <lineage>
        <taxon>Bacteria</taxon>
        <taxon>Bacillati</taxon>
        <taxon>Actinomycetota</taxon>
        <taxon>Coriobacteriia</taxon>
        <taxon>Coriobacteriales</taxon>
        <taxon>Coriobacteriaceae</taxon>
        <taxon>Collinsella</taxon>
    </lineage>
</organism>
<dbReference type="RefSeq" id="WP_161162607.1">
    <property type="nucleotide sequence ID" value="NZ_WWSU01000001.1"/>
</dbReference>
<dbReference type="AlphaFoldDB" id="A0A6N9JKD2"/>
<comment type="caution">
    <text evidence="2">The sequence shown here is derived from an EMBL/GenBank/DDBJ whole genome shotgun (WGS) entry which is preliminary data.</text>
</comment>
<gene>
    <name evidence="2" type="ORF">GT464_08365</name>
</gene>